<sequence length="329" mass="38478">MPARRTASRSDSLHNKFDNDQTFTKRLRLPSKPSSISEVFVMVALNLCKQIVFFSPQLRILVYCVCLFAISGIADVLTMPKFFSSDFLNQYFVKLGWFWTLFVSIPFVFMTSYTYCAGKSHLLWKHFARLAIATFFWYFWVNFFLYFENMTGHCVDRKELKSKIACMKAGSRWRGFDLSGHAFILIYSNLVLIEEARPILGWEGIADIIEKEDHSRANDLNTHTPLRGFSGSQFDDLRLFYEKFLPYVRLNFALIACLIITWDYMLLSTIMYFHSMPEKLLSGLIAIFIWFITYEGVYKWFDLLPGKGAFVYVQPKPENIAFNRRQSLS</sequence>
<name>A0AAN9TWD1_9HEMI</name>
<dbReference type="GO" id="GO:0019915">
    <property type="term" value="P:lipid storage"/>
    <property type="evidence" value="ECO:0007669"/>
    <property type="project" value="InterPro"/>
</dbReference>
<keyword evidence="10" id="KW-1185">Reference proteome</keyword>
<keyword evidence="7 8" id="KW-0472">Membrane</keyword>
<gene>
    <name evidence="9" type="ORF">V9T40_001899</name>
</gene>
<proteinExistence type="inferred from homology"/>
<evidence type="ECO:0000256" key="4">
    <source>
        <dbReference type="ARBA" id="ARBA00022824"/>
    </source>
</evidence>
<evidence type="ECO:0000256" key="2">
    <source>
        <dbReference type="ARBA" id="ARBA00022692"/>
    </source>
</evidence>
<dbReference type="GO" id="GO:0005789">
    <property type="term" value="C:endoplasmic reticulum membrane"/>
    <property type="evidence" value="ECO:0007669"/>
    <property type="project" value="UniProtKB-SubCell"/>
</dbReference>
<evidence type="ECO:0008006" key="11">
    <source>
        <dbReference type="Google" id="ProtNLM"/>
    </source>
</evidence>
<feature type="transmembrane region" description="Helical" evidence="8">
    <location>
        <begin position="91"/>
        <end position="115"/>
    </location>
</feature>
<comment type="subcellular location">
    <subcellularLocation>
        <location evidence="1">Endoplasmic reticulum membrane</location>
        <topology evidence="1">Multi-pass membrane protein</topology>
    </subcellularLocation>
</comment>
<keyword evidence="2 8" id="KW-0812">Transmembrane</keyword>
<evidence type="ECO:0000256" key="7">
    <source>
        <dbReference type="ARBA" id="ARBA00023136"/>
    </source>
</evidence>
<feature type="transmembrane region" description="Helical" evidence="8">
    <location>
        <begin position="127"/>
        <end position="147"/>
    </location>
</feature>
<evidence type="ECO:0000256" key="1">
    <source>
        <dbReference type="ARBA" id="ARBA00004477"/>
    </source>
</evidence>
<accession>A0AAN9TWD1</accession>
<dbReference type="Pfam" id="PF10261">
    <property type="entry name" value="FIT"/>
    <property type="match status" value="1"/>
</dbReference>
<reference evidence="9 10" key="1">
    <citation type="submission" date="2024-03" db="EMBL/GenBank/DDBJ databases">
        <title>Adaptation during the transition from Ophiocordyceps entomopathogen to insect associate is accompanied by gene loss and intensified selection.</title>
        <authorList>
            <person name="Ward C.M."/>
            <person name="Onetto C.A."/>
            <person name="Borneman A.R."/>
        </authorList>
    </citation>
    <scope>NUCLEOTIDE SEQUENCE [LARGE SCALE GENOMIC DNA]</scope>
    <source>
        <strain evidence="9">AWRI1</strain>
        <tissue evidence="9">Single Adult Female</tissue>
    </source>
</reference>
<dbReference type="InterPro" id="IPR019388">
    <property type="entry name" value="FIT"/>
</dbReference>
<protein>
    <recommendedName>
        <fullName evidence="11">FIT family protein</fullName>
    </recommendedName>
</protein>
<keyword evidence="3" id="KW-0378">Hydrolase</keyword>
<evidence type="ECO:0000256" key="8">
    <source>
        <dbReference type="SAM" id="Phobius"/>
    </source>
</evidence>
<evidence type="ECO:0000256" key="3">
    <source>
        <dbReference type="ARBA" id="ARBA00022801"/>
    </source>
</evidence>
<organism evidence="9 10">
    <name type="scientific">Parthenolecanium corni</name>
    <dbReference type="NCBI Taxonomy" id="536013"/>
    <lineage>
        <taxon>Eukaryota</taxon>
        <taxon>Metazoa</taxon>
        <taxon>Ecdysozoa</taxon>
        <taxon>Arthropoda</taxon>
        <taxon>Hexapoda</taxon>
        <taxon>Insecta</taxon>
        <taxon>Pterygota</taxon>
        <taxon>Neoptera</taxon>
        <taxon>Paraneoptera</taxon>
        <taxon>Hemiptera</taxon>
        <taxon>Sternorrhyncha</taxon>
        <taxon>Coccoidea</taxon>
        <taxon>Coccidae</taxon>
        <taxon>Parthenolecanium</taxon>
    </lineage>
</organism>
<dbReference type="GO" id="GO:0008654">
    <property type="term" value="P:phospholipid biosynthetic process"/>
    <property type="evidence" value="ECO:0007669"/>
    <property type="project" value="TreeGrafter"/>
</dbReference>
<feature type="transmembrane region" description="Helical" evidence="8">
    <location>
        <begin position="280"/>
        <end position="298"/>
    </location>
</feature>
<dbReference type="HAMAP" id="MF_03230">
    <property type="entry name" value="FITM2"/>
    <property type="match status" value="1"/>
</dbReference>
<evidence type="ECO:0000256" key="6">
    <source>
        <dbReference type="ARBA" id="ARBA00023098"/>
    </source>
</evidence>
<keyword evidence="4" id="KW-0256">Endoplasmic reticulum</keyword>
<dbReference type="EMBL" id="JBBCAQ010000022">
    <property type="protein sequence ID" value="KAK7590286.1"/>
    <property type="molecule type" value="Genomic_DNA"/>
</dbReference>
<keyword evidence="6" id="KW-0443">Lipid metabolism</keyword>
<dbReference type="PANTHER" id="PTHR23129">
    <property type="entry name" value="ACYL-COENZYME A DIPHOSPHATASE FITM2"/>
    <property type="match status" value="1"/>
</dbReference>
<evidence type="ECO:0000313" key="9">
    <source>
        <dbReference type="EMBL" id="KAK7590286.1"/>
    </source>
</evidence>
<dbReference type="AlphaFoldDB" id="A0AAN9TWD1"/>
<keyword evidence="5 8" id="KW-1133">Transmembrane helix</keyword>
<evidence type="ECO:0000313" key="10">
    <source>
        <dbReference type="Proteomes" id="UP001367676"/>
    </source>
</evidence>
<dbReference type="GO" id="GO:0034389">
    <property type="term" value="P:lipid droplet organization"/>
    <property type="evidence" value="ECO:0007669"/>
    <property type="project" value="InterPro"/>
</dbReference>
<dbReference type="PANTHER" id="PTHR23129:SF0">
    <property type="entry name" value="ACYL-COENZYME A DIPHOSPHATASE FITM2"/>
    <property type="match status" value="1"/>
</dbReference>
<feature type="transmembrane region" description="Helical" evidence="8">
    <location>
        <begin position="252"/>
        <end position="274"/>
    </location>
</feature>
<dbReference type="Proteomes" id="UP001367676">
    <property type="component" value="Unassembled WGS sequence"/>
</dbReference>
<evidence type="ECO:0000256" key="5">
    <source>
        <dbReference type="ARBA" id="ARBA00022989"/>
    </source>
</evidence>
<comment type="caution">
    <text evidence="9">The sequence shown here is derived from an EMBL/GenBank/DDBJ whole genome shotgun (WGS) entry which is preliminary data.</text>
</comment>
<dbReference type="InterPro" id="IPR046401">
    <property type="entry name" value="FITM1/2"/>
</dbReference>
<dbReference type="GO" id="GO:0010945">
    <property type="term" value="F:coenzyme A diphosphatase activity"/>
    <property type="evidence" value="ECO:0007669"/>
    <property type="project" value="InterPro"/>
</dbReference>
<feature type="transmembrane region" description="Helical" evidence="8">
    <location>
        <begin position="60"/>
        <end position="79"/>
    </location>
</feature>